<gene>
    <name evidence="3" type="ORF">SAMN04489713_104378</name>
</gene>
<evidence type="ECO:0000259" key="2">
    <source>
        <dbReference type="Pfam" id="PF00931"/>
    </source>
</evidence>
<dbReference type="AlphaFoldDB" id="A0A1I5F116"/>
<dbReference type="STRING" id="1993.SAMN04489713_104378"/>
<dbReference type="Gene3D" id="3.40.50.300">
    <property type="entry name" value="P-loop containing nucleotide triphosphate hydrolases"/>
    <property type="match status" value="1"/>
</dbReference>
<evidence type="ECO:0000313" key="3">
    <source>
        <dbReference type="EMBL" id="SFO17454.1"/>
    </source>
</evidence>
<dbReference type="EMBL" id="FOVH01000004">
    <property type="protein sequence ID" value="SFO17454.1"/>
    <property type="molecule type" value="Genomic_DNA"/>
</dbReference>
<evidence type="ECO:0000256" key="1">
    <source>
        <dbReference type="SAM" id="MobiDB-lite"/>
    </source>
</evidence>
<dbReference type="SUPFAM" id="SSF48452">
    <property type="entry name" value="TPR-like"/>
    <property type="match status" value="2"/>
</dbReference>
<feature type="domain" description="NB-ARC" evidence="2">
    <location>
        <begin position="252"/>
        <end position="379"/>
    </location>
</feature>
<dbReference type="eggNOG" id="COG0457">
    <property type="taxonomic scope" value="Bacteria"/>
</dbReference>
<feature type="region of interest" description="Disordered" evidence="1">
    <location>
        <begin position="931"/>
        <end position="954"/>
    </location>
</feature>
<dbReference type="Gene3D" id="1.25.40.10">
    <property type="entry name" value="Tetratricopeptide repeat domain"/>
    <property type="match status" value="1"/>
</dbReference>
<accession>A0A1I5F116</accession>
<name>A0A1I5F116_9ACTN</name>
<proteinExistence type="predicted"/>
<dbReference type="InterPro" id="IPR036390">
    <property type="entry name" value="WH_DNA-bd_sf"/>
</dbReference>
<dbReference type="SUPFAM" id="SSF52540">
    <property type="entry name" value="P-loop containing nucleoside triphosphate hydrolases"/>
    <property type="match status" value="1"/>
</dbReference>
<dbReference type="InParanoid" id="A0A1I5F116"/>
<dbReference type="SMART" id="SM00028">
    <property type="entry name" value="TPR"/>
    <property type="match status" value="5"/>
</dbReference>
<dbReference type="Gene3D" id="3.30.70.1230">
    <property type="entry name" value="Nucleotide cyclase"/>
    <property type="match status" value="1"/>
</dbReference>
<dbReference type="PRINTS" id="PR00364">
    <property type="entry name" value="DISEASERSIST"/>
</dbReference>
<dbReference type="Proteomes" id="UP000183413">
    <property type="component" value="Unassembled WGS sequence"/>
</dbReference>
<dbReference type="Pfam" id="PF13424">
    <property type="entry name" value="TPR_12"/>
    <property type="match status" value="1"/>
</dbReference>
<dbReference type="SUPFAM" id="SSF46785">
    <property type="entry name" value="Winged helix' DNA-binding domain"/>
    <property type="match status" value="1"/>
</dbReference>
<sequence length="954" mass="103562">MDLEAETVPPPAAHYSVVVVDVEGFSDEKRTNTHQVTIRKRMYEALKRAFASAGLAWQECVVEDRGDGAMVLVPAHVPKKLLACELPAALAAEIGRHTAAGAAPTAFRMRMALHAGEVHSDDRGVAGTAVILPFRLIDAAELKESLRSSRAVLALVVSDWFFHEVVKHYAEAEPLLFRTVRISVKNVKADAWIRLLGGAGAEPRDTPAEPAPEWPPPLSASHLPRPELRQLPLLASGFTGRSEQLAWLDRALTTATERQEASVAVVHGMPGVGKTTLAVQWAHRAAEHFPDGQLYIDLHGHSPKATLSPGAALGRLLRSLGIPDQQIPLEEEERATLYRTTVARRRLLLLLDNAASTEQVRPLLPGTSESFVLITSRARLGGLAARDGARLLDLEVMPTAEATTLVRETLRAACRNSTPGQLDSIARLCGRLPLALRIAVEFIAARDKAPLEELVDELADERHRLELLSTGDDETTAVQAAFSWSYRALPADAARVFTLMGLHPGPDMDSAAVAALTGLTIARARRCLSTLVRLHLVEETEGRRYRMHDLLGLYAAGLAAELPSGKSDEAVTRLLGWYLCVLTAADRAKAPRGFGGALPVPVVQPQIDFASHDAALTWYGSEHANLIALLTLAGRTGRDEMASRLPVAMAGFFLLRKPWNDWISSHEIGLAGALRSGDRHGEAWLRCHLALAERELRRSAPALTDAREASVLFRKLGDPSGLAFADTVCGLVYRDQRLLDEARDHLARALRTYLDIGDLWGEGIALVTLGIVLRDLMRHPEALDHCRRAVRVFRGIGDQWGEGVALATGAQISRDLGQFDQVIDTCGRAISIQQAIGDRHTEGMIRNTLGTALLRMGRTEHAIDRAREALKIFREIGDRHGEGIALKNLGVALNTAGRPLEAKQCWLLSLELLEAIGSPRADVVRGHLAGLTTEGDQDRPSSAAGSDTVPRTVA</sequence>
<dbReference type="InterPro" id="IPR019734">
    <property type="entry name" value="TPR_rpt"/>
</dbReference>
<organism evidence="3 4">
    <name type="scientific">Actinomadura madurae</name>
    <dbReference type="NCBI Taxonomy" id="1993"/>
    <lineage>
        <taxon>Bacteria</taxon>
        <taxon>Bacillati</taxon>
        <taxon>Actinomycetota</taxon>
        <taxon>Actinomycetes</taxon>
        <taxon>Streptosporangiales</taxon>
        <taxon>Thermomonosporaceae</taxon>
        <taxon>Actinomadura</taxon>
    </lineage>
</organism>
<reference evidence="3 4" key="1">
    <citation type="submission" date="2016-10" db="EMBL/GenBank/DDBJ databases">
        <authorList>
            <person name="de Groot N.N."/>
        </authorList>
    </citation>
    <scope>NUCLEOTIDE SEQUENCE [LARGE SCALE GENOMIC DNA]</scope>
    <source>
        <strain evidence="3 4">DSM 43067</strain>
    </source>
</reference>
<dbReference type="GO" id="GO:0043531">
    <property type="term" value="F:ADP binding"/>
    <property type="evidence" value="ECO:0007669"/>
    <property type="project" value="InterPro"/>
</dbReference>
<dbReference type="PANTHER" id="PTHR47691">
    <property type="entry name" value="REGULATOR-RELATED"/>
    <property type="match status" value="1"/>
</dbReference>
<evidence type="ECO:0000313" key="4">
    <source>
        <dbReference type="Proteomes" id="UP000183413"/>
    </source>
</evidence>
<dbReference type="Pfam" id="PF00931">
    <property type="entry name" value="NB-ARC"/>
    <property type="match status" value="1"/>
</dbReference>
<keyword evidence="4" id="KW-1185">Reference proteome</keyword>
<dbReference type="PANTHER" id="PTHR47691:SF3">
    <property type="entry name" value="HTH-TYPE TRANSCRIPTIONAL REGULATOR RV0890C-RELATED"/>
    <property type="match status" value="1"/>
</dbReference>
<dbReference type="SUPFAM" id="SSF55073">
    <property type="entry name" value="Nucleotide cyclase"/>
    <property type="match status" value="1"/>
</dbReference>
<dbReference type="InterPro" id="IPR027417">
    <property type="entry name" value="P-loop_NTPase"/>
</dbReference>
<dbReference type="RefSeq" id="WP_075021165.1">
    <property type="nucleotide sequence ID" value="NZ_FOVH01000004.1"/>
</dbReference>
<protein>
    <submittedName>
        <fullName evidence="3">Tetratricopeptide repeat-containing protein</fullName>
    </submittedName>
</protein>
<dbReference type="InterPro" id="IPR002182">
    <property type="entry name" value="NB-ARC"/>
</dbReference>
<dbReference type="InterPro" id="IPR011990">
    <property type="entry name" value="TPR-like_helical_dom_sf"/>
</dbReference>
<dbReference type="InterPro" id="IPR029787">
    <property type="entry name" value="Nucleotide_cyclase"/>
</dbReference>